<dbReference type="OrthoDB" id="7933911at2"/>
<dbReference type="Pfam" id="PF13318">
    <property type="entry name" value="AtzG-like"/>
    <property type="match status" value="1"/>
</dbReference>
<gene>
    <name evidence="1" type="ORF">C6569_12330</name>
</gene>
<dbReference type="AlphaFoldDB" id="A0A2S0NC98"/>
<protein>
    <recommendedName>
        <fullName evidence="3">DUF4089 domain-containing protein</fullName>
    </recommendedName>
</protein>
<accession>A0A2S0NC98</accession>
<dbReference type="Proteomes" id="UP000237889">
    <property type="component" value="Chromosome"/>
</dbReference>
<sequence>MQQPLRRPVLPVFRAALAAALAGRGTMPAEELTTEAAGALIDAMAPLVGLTVAPDYRPGVILNLQIAMRLVRVAESVPLDDHDEPAAVFEA</sequence>
<reference evidence="1 2" key="1">
    <citation type="submission" date="2018-03" db="EMBL/GenBank/DDBJ databases">
        <title>Genome sequencing of Phreatobacter sp.</title>
        <authorList>
            <person name="Kim S.-J."/>
            <person name="Heo J."/>
            <person name="Kwon S.-W."/>
        </authorList>
    </citation>
    <scope>NUCLEOTIDE SEQUENCE [LARGE SCALE GENOMIC DNA]</scope>
    <source>
        <strain evidence="1 2">S-12</strain>
    </source>
</reference>
<evidence type="ECO:0000313" key="2">
    <source>
        <dbReference type="Proteomes" id="UP000237889"/>
    </source>
</evidence>
<name>A0A2S0NC98_9HYPH</name>
<organism evidence="1 2">
    <name type="scientific">Phreatobacter cathodiphilus</name>
    <dbReference type="NCBI Taxonomy" id="1868589"/>
    <lineage>
        <taxon>Bacteria</taxon>
        <taxon>Pseudomonadati</taxon>
        <taxon>Pseudomonadota</taxon>
        <taxon>Alphaproteobacteria</taxon>
        <taxon>Hyphomicrobiales</taxon>
        <taxon>Phreatobacteraceae</taxon>
        <taxon>Phreatobacter</taxon>
    </lineage>
</organism>
<proteinExistence type="predicted"/>
<keyword evidence="2" id="KW-1185">Reference proteome</keyword>
<dbReference type="InterPro" id="IPR025148">
    <property type="entry name" value="AtzG-like"/>
</dbReference>
<dbReference type="KEGG" id="phr:C6569_12330"/>
<evidence type="ECO:0000313" key="1">
    <source>
        <dbReference type="EMBL" id="AVO45790.1"/>
    </source>
</evidence>
<evidence type="ECO:0008006" key="3">
    <source>
        <dbReference type="Google" id="ProtNLM"/>
    </source>
</evidence>
<dbReference type="EMBL" id="CP027668">
    <property type="protein sequence ID" value="AVO45790.1"/>
    <property type="molecule type" value="Genomic_DNA"/>
</dbReference>